<proteinExistence type="predicted"/>
<name>A0ACB6QUM8_9PLEO</name>
<accession>A0ACB6QUM8</accession>
<dbReference type="Proteomes" id="UP000799755">
    <property type="component" value="Unassembled WGS sequence"/>
</dbReference>
<gene>
    <name evidence="1" type="ORF">BDR25DRAFT_355207</name>
</gene>
<organism evidence="1 2">
    <name type="scientific">Lindgomyces ingoldianus</name>
    <dbReference type="NCBI Taxonomy" id="673940"/>
    <lineage>
        <taxon>Eukaryota</taxon>
        <taxon>Fungi</taxon>
        <taxon>Dikarya</taxon>
        <taxon>Ascomycota</taxon>
        <taxon>Pezizomycotina</taxon>
        <taxon>Dothideomycetes</taxon>
        <taxon>Pleosporomycetidae</taxon>
        <taxon>Pleosporales</taxon>
        <taxon>Lindgomycetaceae</taxon>
        <taxon>Lindgomyces</taxon>
    </lineage>
</organism>
<protein>
    <submittedName>
        <fullName evidence="1">Uncharacterized protein</fullName>
    </submittedName>
</protein>
<comment type="caution">
    <text evidence="1">The sequence shown here is derived from an EMBL/GenBank/DDBJ whole genome shotgun (WGS) entry which is preliminary data.</text>
</comment>
<dbReference type="EMBL" id="MU003507">
    <property type="protein sequence ID" value="KAF2470749.1"/>
    <property type="molecule type" value="Genomic_DNA"/>
</dbReference>
<keyword evidence="2" id="KW-1185">Reference proteome</keyword>
<sequence>MRRMLKESKHRGQEFEVSIRCPDIPSGATEDPSGGEKAGSDPKVHRHLNIEDHTIKQVGRLTAGTNETSEKEMINQDSSSREVLPEHVGQRGKIEWYEVKANTHCWGHDKMVRWDSRVLGRSEMEVYFAAWVHSLSKVNWAEVHQSETVYHVIFCSPQRGLGIQSQDSYSPNSNIRKVDRVADWECAQSISTSQTCDFSNIHSSTIQAFPDQLMDITSEVATQTGMPPQNATKIRILHRIYLANYLINYNTVQDSDFLEMADLLVEYDLKDDFAARLASPDSNKHWFHIYFSILCGSTPRLVLRNCRATVECELGAIHMEDCLNLVDLPCYRYRKNSKSPRSTKGQRNQLQYPFS</sequence>
<reference evidence="1" key="1">
    <citation type="journal article" date="2020" name="Stud. Mycol.">
        <title>101 Dothideomycetes genomes: a test case for predicting lifestyles and emergence of pathogens.</title>
        <authorList>
            <person name="Haridas S."/>
            <person name="Albert R."/>
            <person name="Binder M."/>
            <person name="Bloem J."/>
            <person name="Labutti K."/>
            <person name="Salamov A."/>
            <person name="Andreopoulos B."/>
            <person name="Baker S."/>
            <person name="Barry K."/>
            <person name="Bills G."/>
            <person name="Bluhm B."/>
            <person name="Cannon C."/>
            <person name="Castanera R."/>
            <person name="Culley D."/>
            <person name="Daum C."/>
            <person name="Ezra D."/>
            <person name="Gonzalez J."/>
            <person name="Henrissat B."/>
            <person name="Kuo A."/>
            <person name="Liang C."/>
            <person name="Lipzen A."/>
            <person name="Lutzoni F."/>
            <person name="Magnuson J."/>
            <person name="Mondo S."/>
            <person name="Nolan M."/>
            <person name="Ohm R."/>
            <person name="Pangilinan J."/>
            <person name="Park H.-J."/>
            <person name="Ramirez L."/>
            <person name="Alfaro M."/>
            <person name="Sun H."/>
            <person name="Tritt A."/>
            <person name="Yoshinaga Y."/>
            <person name="Zwiers L.-H."/>
            <person name="Turgeon B."/>
            <person name="Goodwin S."/>
            <person name="Spatafora J."/>
            <person name="Crous P."/>
            <person name="Grigoriev I."/>
        </authorList>
    </citation>
    <scope>NUCLEOTIDE SEQUENCE</scope>
    <source>
        <strain evidence="1">ATCC 200398</strain>
    </source>
</reference>
<evidence type="ECO:0000313" key="1">
    <source>
        <dbReference type="EMBL" id="KAF2470749.1"/>
    </source>
</evidence>
<evidence type="ECO:0000313" key="2">
    <source>
        <dbReference type="Proteomes" id="UP000799755"/>
    </source>
</evidence>